<evidence type="ECO:0000313" key="2">
    <source>
        <dbReference type="Proteomes" id="UP000242329"/>
    </source>
</evidence>
<protein>
    <submittedName>
        <fullName evidence="1">Uncharacterized protein</fullName>
    </submittedName>
</protein>
<dbReference type="OrthoDB" id="2083614at2"/>
<evidence type="ECO:0000313" key="1">
    <source>
        <dbReference type="EMBL" id="SHG60756.1"/>
    </source>
</evidence>
<sequence>MYTALHLSAEEREIARRVDNYFKTPHMNFRDKVFNALLIAQHELESHHFSTEDEKLKIIYFRNTLYSLLKKLDSANMR</sequence>
<gene>
    <name evidence="1" type="ORF">SAMN02745221_00577</name>
</gene>
<reference evidence="2" key="1">
    <citation type="submission" date="2016-11" db="EMBL/GenBank/DDBJ databases">
        <authorList>
            <person name="Varghese N."/>
            <person name="Submissions S."/>
        </authorList>
    </citation>
    <scope>NUCLEOTIDE SEQUENCE [LARGE SCALE GENOMIC DNA]</scope>
    <source>
        <strain evidence="2">DSM 11003</strain>
    </source>
</reference>
<name>A0A1M5L716_9FIRM</name>
<keyword evidence="2" id="KW-1185">Reference proteome</keyword>
<dbReference type="RefSeq" id="WP_073089714.1">
    <property type="nucleotide sequence ID" value="NZ_FQWY01000007.1"/>
</dbReference>
<proteinExistence type="predicted"/>
<organism evidence="1 2">
    <name type="scientific">Thermosyntropha lipolytica DSM 11003</name>
    <dbReference type="NCBI Taxonomy" id="1123382"/>
    <lineage>
        <taxon>Bacteria</taxon>
        <taxon>Bacillati</taxon>
        <taxon>Bacillota</taxon>
        <taxon>Clostridia</taxon>
        <taxon>Eubacteriales</taxon>
        <taxon>Syntrophomonadaceae</taxon>
        <taxon>Thermosyntropha</taxon>
    </lineage>
</organism>
<accession>A0A1M5L716</accession>
<dbReference type="EMBL" id="FQWY01000007">
    <property type="protein sequence ID" value="SHG60756.1"/>
    <property type="molecule type" value="Genomic_DNA"/>
</dbReference>
<dbReference type="AlphaFoldDB" id="A0A1M5L716"/>
<dbReference type="Proteomes" id="UP000242329">
    <property type="component" value="Unassembled WGS sequence"/>
</dbReference>